<accession>A0A0B7AU42</accession>
<feature type="compositionally biased region" description="Polar residues" evidence="1">
    <location>
        <begin position="10"/>
        <end position="27"/>
    </location>
</feature>
<evidence type="ECO:0000313" key="2">
    <source>
        <dbReference type="EMBL" id="CEK84559.1"/>
    </source>
</evidence>
<dbReference type="EMBL" id="HACG01037694">
    <property type="protein sequence ID" value="CEK84559.1"/>
    <property type="molecule type" value="Transcribed_RNA"/>
</dbReference>
<gene>
    <name evidence="2" type="primary">ORF143310</name>
</gene>
<feature type="compositionally biased region" description="Polar residues" evidence="1">
    <location>
        <begin position="72"/>
        <end position="86"/>
    </location>
</feature>
<sequence>EKQQQQQQQLRPQSQLMPLDFDSSSSELPPDILETISDMSREHGGPLSSRQDESEVVSQSRLEARHRYKQFQRLSTADQSSPTVNEQPEEAEIKATSLFRNQLLRPGHNMPAAVSGSIKLLVQSSKNIDVSKTATEEIRPADNKNSLLCQLLSE</sequence>
<dbReference type="AlphaFoldDB" id="A0A0B7AU42"/>
<proteinExistence type="predicted"/>
<evidence type="ECO:0000256" key="1">
    <source>
        <dbReference type="SAM" id="MobiDB-lite"/>
    </source>
</evidence>
<reference evidence="2" key="1">
    <citation type="submission" date="2014-12" db="EMBL/GenBank/DDBJ databases">
        <title>Insight into the proteome of Arion vulgaris.</title>
        <authorList>
            <person name="Aradska J."/>
            <person name="Bulat T."/>
            <person name="Smidak R."/>
            <person name="Sarate P."/>
            <person name="Gangsoo J."/>
            <person name="Sialana F."/>
            <person name="Bilban M."/>
            <person name="Lubec G."/>
        </authorList>
    </citation>
    <scope>NUCLEOTIDE SEQUENCE</scope>
    <source>
        <tissue evidence="2">Skin</tissue>
    </source>
</reference>
<organism evidence="2">
    <name type="scientific">Arion vulgaris</name>
    <dbReference type="NCBI Taxonomy" id="1028688"/>
    <lineage>
        <taxon>Eukaryota</taxon>
        <taxon>Metazoa</taxon>
        <taxon>Spiralia</taxon>
        <taxon>Lophotrochozoa</taxon>
        <taxon>Mollusca</taxon>
        <taxon>Gastropoda</taxon>
        <taxon>Heterobranchia</taxon>
        <taxon>Euthyneura</taxon>
        <taxon>Panpulmonata</taxon>
        <taxon>Eupulmonata</taxon>
        <taxon>Stylommatophora</taxon>
        <taxon>Helicina</taxon>
        <taxon>Arionoidea</taxon>
        <taxon>Arionidae</taxon>
        <taxon>Arion</taxon>
    </lineage>
</organism>
<feature type="region of interest" description="Disordered" evidence="1">
    <location>
        <begin position="1"/>
        <end position="90"/>
    </location>
</feature>
<name>A0A0B7AU42_9EUPU</name>
<feature type="non-terminal residue" evidence="2">
    <location>
        <position position="1"/>
    </location>
</feature>
<protein>
    <submittedName>
        <fullName evidence="2">Uncharacterized protein</fullName>
    </submittedName>
</protein>